<dbReference type="HOGENOM" id="CLU_076569_2_0_2"/>
<dbReference type="STRING" id="565033.GACE_2043"/>
<dbReference type="Gene3D" id="3.90.550.10">
    <property type="entry name" value="Spore Coat Polysaccharide Biosynthesis Protein SpsA, Chain A"/>
    <property type="match status" value="1"/>
</dbReference>
<dbReference type="KEGG" id="gac:GACE_2043"/>
<evidence type="ECO:0000313" key="7">
    <source>
        <dbReference type="Proteomes" id="UP000030624"/>
    </source>
</evidence>
<dbReference type="Pfam" id="PF01983">
    <property type="entry name" value="CofC"/>
    <property type="match status" value="1"/>
</dbReference>
<evidence type="ECO:0000256" key="2">
    <source>
        <dbReference type="ARBA" id="ARBA00022695"/>
    </source>
</evidence>
<dbReference type="AlphaFoldDB" id="A0A0A7GJC9"/>
<keyword evidence="4 5" id="KW-0342">GTP-binding</keyword>
<dbReference type="NCBIfam" id="TIGR03552">
    <property type="entry name" value="F420_cofC"/>
    <property type="match status" value="1"/>
</dbReference>
<dbReference type="InterPro" id="IPR029044">
    <property type="entry name" value="Nucleotide-diphossugar_trans"/>
</dbReference>
<protein>
    <recommendedName>
        <fullName evidence="5">2-phospho-L-lactate guanylyltransferase</fullName>
        <shortName evidence="5">LP guanylyltransferase</shortName>
        <ecNumber evidence="5">2.7.7.68</ecNumber>
    </recommendedName>
</protein>
<evidence type="ECO:0000256" key="5">
    <source>
        <dbReference type="HAMAP-Rule" id="MF_02114"/>
    </source>
</evidence>
<comment type="subunit">
    <text evidence="5">Homodimer.</text>
</comment>
<gene>
    <name evidence="5" type="primary">cofC</name>
    <name evidence="6" type="ORF">GACE_2043</name>
</gene>
<keyword evidence="1 5" id="KW-0808">Transferase</keyword>
<dbReference type="GeneID" id="24798611"/>
<keyword evidence="3 5" id="KW-0547">Nucleotide-binding</keyword>
<dbReference type="GO" id="GO:0043814">
    <property type="term" value="F:phospholactate guanylyltransferase activity"/>
    <property type="evidence" value="ECO:0007669"/>
    <property type="project" value="UniProtKB-EC"/>
</dbReference>
<evidence type="ECO:0000256" key="4">
    <source>
        <dbReference type="ARBA" id="ARBA00023134"/>
    </source>
</evidence>
<dbReference type="PANTHER" id="PTHR40392:SF1">
    <property type="entry name" value="2-PHOSPHO-L-LACTATE GUANYLYLTRANSFERASE"/>
    <property type="match status" value="1"/>
</dbReference>
<dbReference type="RefSeq" id="WP_048093154.1">
    <property type="nucleotide sequence ID" value="NZ_CP009552.1"/>
</dbReference>
<dbReference type="GO" id="GO:0005525">
    <property type="term" value="F:GTP binding"/>
    <property type="evidence" value="ECO:0007669"/>
    <property type="project" value="UniProtKB-KW"/>
</dbReference>
<comment type="function">
    <text evidence="5">Guanylyltransferase that catalyzes the activation of (2S)-2-phospholactate (2-PL) as (2S)-lactyl-2-diphospho-5'-guanosine, via the condensation of 2-PL with GTP. It is involved in the biosynthesis of coenzyme F420, a hydride carrier cofactor.</text>
</comment>
<keyword evidence="2 5" id="KW-0548">Nucleotidyltransferase</keyword>
<dbReference type="eggNOG" id="arCOG04472">
    <property type="taxonomic scope" value="Archaea"/>
</dbReference>
<evidence type="ECO:0000256" key="3">
    <source>
        <dbReference type="ARBA" id="ARBA00022741"/>
    </source>
</evidence>
<dbReference type="HAMAP" id="MF_02114">
    <property type="entry name" value="CofC"/>
    <property type="match status" value="1"/>
</dbReference>
<comment type="similarity">
    <text evidence="5">Belongs to the CofC family.</text>
</comment>
<dbReference type="SUPFAM" id="SSF53448">
    <property type="entry name" value="Nucleotide-diphospho-sugar transferases"/>
    <property type="match status" value="1"/>
</dbReference>
<dbReference type="UniPathway" id="UPA00071"/>
<name>A0A0A7GJC9_GEOAI</name>
<organism evidence="6 7">
    <name type="scientific">Geoglobus acetivorans</name>
    <dbReference type="NCBI Taxonomy" id="565033"/>
    <lineage>
        <taxon>Archaea</taxon>
        <taxon>Methanobacteriati</taxon>
        <taxon>Methanobacteriota</taxon>
        <taxon>Archaeoglobi</taxon>
        <taxon>Archaeoglobales</taxon>
        <taxon>Archaeoglobaceae</taxon>
        <taxon>Geoglobus</taxon>
    </lineage>
</organism>
<accession>A0A0A7GJC9</accession>
<dbReference type="Gene3D" id="6.10.140.50">
    <property type="match status" value="1"/>
</dbReference>
<dbReference type="GO" id="GO:0052645">
    <property type="term" value="P:F420-0 metabolic process"/>
    <property type="evidence" value="ECO:0007669"/>
    <property type="project" value="UniProtKB-UniRule"/>
</dbReference>
<comment type="catalytic activity">
    <reaction evidence="5">
        <text>(2S)-2-phospholactate + GTP + H(+) = (2S)-lactyl-2-diphospho-5'-guanosine + diphosphate</text>
        <dbReference type="Rhea" id="RHEA:63424"/>
        <dbReference type="ChEBI" id="CHEBI:15378"/>
        <dbReference type="ChEBI" id="CHEBI:33019"/>
        <dbReference type="ChEBI" id="CHEBI:37565"/>
        <dbReference type="ChEBI" id="CHEBI:59435"/>
        <dbReference type="ChEBI" id="CHEBI:59906"/>
        <dbReference type="EC" id="2.7.7.68"/>
    </reaction>
</comment>
<reference evidence="6 7" key="1">
    <citation type="journal article" date="2015" name="Appl. Environ. Microbiol.">
        <title>The Geoglobus acetivorans genome: Fe(III) reduction, acetate utilization, autotrophic growth, and degradation of aromatic compounds in a hyperthermophilic archaeon.</title>
        <authorList>
            <person name="Mardanov A.V."/>
            <person name="Slododkina G.B."/>
            <person name="Slobodkin A.I."/>
            <person name="Beletsky A.V."/>
            <person name="Gavrilov S.N."/>
            <person name="Kublanov I.V."/>
            <person name="Bonch-Osmolovskaya E.A."/>
            <person name="Skryabin K.G."/>
            <person name="Ravin N.V."/>
        </authorList>
    </citation>
    <scope>NUCLEOTIDE SEQUENCE [LARGE SCALE GENOMIC DNA]</scope>
    <source>
        <strain evidence="6 7">SBH6</strain>
    </source>
</reference>
<proteinExistence type="inferred from homology"/>
<comment type="pathway">
    <text evidence="5">Cofactor biosynthesis; coenzyme F420 biosynthesis.</text>
</comment>
<dbReference type="InterPro" id="IPR002835">
    <property type="entry name" value="CofC"/>
</dbReference>
<evidence type="ECO:0000256" key="1">
    <source>
        <dbReference type="ARBA" id="ARBA00022679"/>
    </source>
</evidence>
<dbReference type="EC" id="2.7.7.68" evidence="5"/>
<sequence length="200" mass="22718">MRIYIPFKPENPKSRLSGVLSPEERKKLAYLMLLDVIDACGDCTVVSSSASRLLEGIKHEIDRRSLDEAVTSRIKQGDAAIVMSDLALLTEKTVERFIEMDGDVVLAPGRKGGTNMLLARNRRFYTSYHYGSFFKHIDICGKLRLECRIFDSFFASVDIDEEDDLLELILHGKGRRSYEYLEGLGFYVDLSGKDPKLVRE</sequence>
<evidence type="ECO:0000313" key="6">
    <source>
        <dbReference type="EMBL" id="AIY91067.1"/>
    </source>
</evidence>
<dbReference type="Proteomes" id="UP000030624">
    <property type="component" value="Chromosome"/>
</dbReference>
<dbReference type="EMBL" id="CP009552">
    <property type="protein sequence ID" value="AIY91067.1"/>
    <property type="molecule type" value="Genomic_DNA"/>
</dbReference>
<dbReference type="PANTHER" id="PTHR40392">
    <property type="entry name" value="2-PHOSPHO-L-LACTATE GUANYLYLTRANSFERASE"/>
    <property type="match status" value="1"/>
</dbReference>